<dbReference type="Gene3D" id="3.60.20.10">
    <property type="entry name" value="Glutamine Phosphoribosylpyrophosphate, subunit 1, domain 1"/>
    <property type="match status" value="1"/>
</dbReference>
<evidence type="ECO:0000256" key="8">
    <source>
        <dbReference type="PIRNR" id="PIRNR000485"/>
    </source>
</evidence>
<evidence type="ECO:0000256" key="2">
    <source>
        <dbReference type="ARBA" id="ARBA00010138"/>
    </source>
</evidence>
<dbReference type="InterPro" id="IPR000836">
    <property type="entry name" value="PRTase_dom"/>
</dbReference>
<dbReference type="Pfam" id="PF13522">
    <property type="entry name" value="GATase_6"/>
    <property type="match status" value="1"/>
</dbReference>
<feature type="domain" description="Glutamine amidotransferase type-2" evidence="10">
    <location>
        <begin position="19"/>
        <end position="256"/>
    </location>
</feature>
<sequence length="504" mass="55669">MTDCLGKPNSTVWSQLRMCGIVGLVAHEPANQLVYDSLLLLQHRGQDSTGIATAEGSVFHSHKTRGQVREGFRTRDMRALLGNMGLGHVRYATKGAASNEQEAQPFYVNAPYGIVLIHNGNLTNTRELTSELFHIDRRHLNTNSDTELLVNVLAHELQEQVNGHDLDPEQIFAAVTRVHDRVEGSYAAIAMIAGHGLLAFRDPFGIRPLILGRRLAADGSNRPEWIVASESLVLESGGYEIIRDVAPGEAVFITLDGEMVSKQCHAHPRLVPCSFEYVYLARPDSVMNGISVYDARLRLGDRLADTIAKYAPTGDIDVVMPIPDSSRPAASQVAQKLGIEYREGFYKNRYIGRTFIMPGQAERKRSVRQKLNAMGSEFKGKNILIVDDSIVRGTTSREIVEMARAAGANKVTFTSAAPPVRYPHVYGINMPTRQELIAHNRKIPEIAEVLGADHLIYQEVEDMRSAITEGSNVTDLEMSCFTGDYVTGTVSPEYLAWVEANQLS</sequence>
<evidence type="ECO:0000313" key="11">
    <source>
        <dbReference type="EMBL" id="GAA4679177.1"/>
    </source>
</evidence>
<proteinExistence type="inferred from homology"/>
<evidence type="ECO:0000259" key="10">
    <source>
        <dbReference type="PROSITE" id="PS51278"/>
    </source>
</evidence>
<feature type="binding site" evidence="7">
    <location>
        <position position="387"/>
    </location>
    <ligand>
        <name>Mg(2+)</name>
        <dbReference type="ChEBI" id="CHEBI:18420"/>
    </ligand>
</feature>
<comment type="caution">
    <text evidence="11">The sequence shown here is derived from an EMBL/GenBank/DDBJ whole genome shotgun (WGS) entry which is preliminary data.</text>
</comment>
<protein>
    <recommendedName>
        <fullName evidence="7">Amidophosphoribosyltransferase</fullName>
        <shortName evidence="7">ATase</shortName>
        <ecNumber evidence="7">2.4.2.14</ecNumber>
    </recommendedName>
    <alternativeName>
        <fullName evidence="7">Glutamine phosphoribosylpyrophosphate amidotransferase</fullName>
        <shortName evidence="7">GPATase</shortName>
    </alternativeName>
</protein>
<dbReference type="EC" id="2.4.2.14" evidence="7"/>
<gene>
    <name evidence="7 11" type="primary">purF</name>
    <name evidence="11" type="ORF">GCM10025780_25250</name>
</gene>
<dbReference type="EMBL" id="BAABLM010000005">
    <property type="protein sequence ID" value="GAA4679177.1"/>
    <property type="molecule type" value="Genomic_DNA"/>
</dbReference>
<feature type="active site" description="Nucleophile" evidence="7">
    <location>
        <position position="19"/>
    </location>
</feature>
<name>A0ABP8W4J8_9MICO</name>
<comment type="pathway">
    <text evidence="1 7 8">Purine metabolism; IMP biosynthesis via de novo pathway; N(1)-(5-phospho-D-ribosyl)glycinamide from 5-phospho-alpha-D-ribose 1-diphosphate: step 1/2.</text>
</comment>
<dbReference type="CDD" id="cd00715">
    <property type="entry name" value="GPATase_N"/>
    <property type="match status" value="1"/>
</dbReference>
<organism evidence="11 12">
    <name type="scientific">Frondihabitans cladoniiphilus</name>
    <dbReference type="NCBI Taxonomy" id="715785"/>
    <lineage>
        <taxon>Bacteria</taxon>
        <taxon>Bacillati</taxon>
        <taxon>Actinomycetota</taxon>
        <taxon>Actinomycetes</taxon>
        <taxon>Micrococcales</taxon>
        <taxon>Microbacteriaceae</taxon>
        <taxon>Frondihabitans</taxon>
    </lineage>
</organism>
<evidence type="ECO:0000313" key="12">
    <source>
        <dbReference type="Proteomes" id="UP001501295"/>
    </source>
</evidence>
<reference evidence="12" key="1">
    <citation type="journal article" date="2019" name="Int. J. Syst. Evol. Microbiol.">
        <title>The Global Catalogue of Microorganisms (GCM) 10K type strain sequencing project: providing services to taxonomists for standard genome sequencing and annotation.</title>
        <authorList>
            <consortium name="The Broad Institute Genomics Platform"/>
            <consortium name="The Broad Institute Genome Sequencing Center for Infectious Disease"/>
            <person name="Wu L."/>
            <person name="Ma J."/>
        </authorList>
    </citation>
    <scope>NUCLEOTIDE SEQUENCE [LARGE SCALE GENOMIC DNA]</scope>
    <source>
        <strain evidence="12">JCM 18956</strain>
    </source>
</reference>
<dbReference type="InterPro" id="IPR035584">
    <property type="entry name" value="PurF_N"/>
</dbReference>
<comment type="catalytic activity">
    <reaction evidence="7 8">
        <text>5-phospho-beta-D-ribosylamine + L-glutamate + diphosphate = 5-phospho-alpha-D-ribose 1-diphosphate + L-glutamine + H2O</text>
        <dbReference type="Rhea" id="RHEA:14905"/>
        <dbReference type="ChEBI" id="CHEBI:15377"/>
        <dbReference type="ChEBI" id="CHEBI:29985"/>
        <dbReference type="ChEBI" id="CHEBI:33019"/>
        <dbReference type="ChEBI" id="CHEBI:58017"/>
        <dbReference type="ChEBI" id="CHEBI:58359"/>
        <dbReference type="ChEBI" id="CHEBI:58681"/>
        <dbReference type="EC" id="2.4.2.14"/>
    </reaction>
</comment>
<dbReference type="HAMAP" id="MF_01931">
    <property type="entry name" value="PurF"/>
    <property type="match status" value="1"/>
</dbReference>
<dbReference type="SUPFAM" id="SSF53271">
    <property type="entry name" value="PRTase-like"/>
    <property type="match status" value="1"/>
</dbReference>
<feature type="binding site" evidence="7">
    <location>
        <position position="388"/>
    </location>
    <ligand>
        <name>Mg(2+)</name>
        <dbReference type="ChEBI" id="CHEBI:18420"/>
    </ligand>
</feature>
<dbReference type="InterPro" id="IPR029057">
    <property type="entry name" value="PRTase-like"/>
</dbReference>
<evidence type="ECO:0000256" key="5">
    <source>
        <dbReference type="ARBA" id="ARBA00022755"/>
    </source>
</evidence>
<accession>A0ABP8W4J8</accession>
<dbReference type="Gene3D" id="3.40.50.2020">
    <property type="match status" value="1"/>
</dbReference>
<dbReference type="PROSITE" id="PS51278">
    <property type="entry name" value="GATASE_TYPE_2"/>
    <property type="match status" value="1"/>
</dbReference>
<keyword evidence="7" id="KW-0479">Metal-binding</keyword>
<keyword evidence="6 7" id="KW-0315">Glutamine amidotransferase</keyword>
<keyword evidence="5 7" id="KW-0658">Purine biosynthesis</keyword>
<dbReference type="Proteomes" id="UP001501295">
    <property type="component" value="Unassembled WGS sequence"/>
</dbReference>
<comment type="function">
    <text evidence="7">Catalyzes the formation of phosphoribosylamine from phosphoribosylpyrophosphate (PRPP) and glutamine.</text>
</comment>
<evidence type="ECO:0000259" key="9">
    <source>
        <dbReference type="PROSITE" id="PS50835"/>
    </source>
</evidence>
<dbReference type="NCBIfam" id="TIGR01134">
    <property type="entry name" value="purF"/>
    <property type="match status" value="1"/>
</dbReference>
<dbReference type="InterPro" id="IPR007110">
    <property type="entry name" value="Ig-like_dom"/>
</dbReference>
<dbReference type="InterPro" id="IPR017932">
    <property type="entry name" value="GATase_2_dom"/>
</dbReference>
<comment type="cofactor">
    <cofactor evidence="7">
        <name>Mg(2+)</name>
        <dbReference type="ChEBI" id="CHEBI:18420"/>
    </cofactor>
    <text evidence="7">Binds 1 Mg(2+) ion per subunit.</text>
</comment>
<dbReference type="CDD" id="cd06223">
    <property type="entry name" value="PRTases_typeI"/>
    <property type="match status" value="1"/>
</dbReference>
<dbReference type="Pfam" id="PF00156">
    <property type="entry name" value="Pribosyltran"/>
    <property type="match status" value="1"/>
</dbReference>
<feature type="domain" description="Ig-like" evidence="9">
    <location>
        <begin position="444"/>
        <end position="504"/>
    </location>
</feature>
<dbReference type="InterPro" id="IPR029055">
    <property type="entry name" value="Ntn_hydrolases_N"/>
</dbReference>
<dbReference type="SUPFAM" id="SSF56235">
    <property type="entry name" value="N-terminal nucleophile aminohydrolases (Ntn hydrolases)"/>
    <property type="match status" value="1"/>
</dbReference>
<dbReference type="PANTHER" id="PTHR11907">
    <property type="entry name" value="AMIDOPHOSPHORIBOSYLTRANSFERASE"/>
    <property type="match status" value="1"/>
</dbReference>
<comment type="caution">
    <text evidence="7">Lacks conserved residue(s) required for the propagation of feature annotation.</text>
</comment>
<keyword evidence="12" id="KW-1185">Reference proteome</keyword>
<comment type="similarity">
    <text evidence="2 7 8">In the C-terminal section; belongs to the purine/pyrimidine phosphoribosyltransferase family.</text>
</comment>
<feature type="binding site" evidence="7">
    <location>
        <position position="325"/>
    </location>
    <ligand>
        <name>Mg(2+)</name>
        <dbReference type="ChEBI" id="CHEBI:18420"/>
    </ligand>
</feature>
<evidence type="ECO:0000256" key="6">
    <source>
        <dbReference type="ARBA" id="ARBA00022962"/>
    </source>
</evidence>
<dbReference type="PROSITE" id="PS50835">
    <property type="entry name" value="IG_LIKE"/>
    <property type="match status" value="1"/>
</dbReference>
<keyword evidence="4 7" id="KW-0808">Transferase</keyword>
<evidence type="ECO:0000256" key="3">
    <source>
        <dbReference type="ARBA" id="ARBA00022676"/>
    </source>
</evidence>
<dbReference type="InterPro" id="IPR005854">
    <property type="entry name" value="PurF"/>
</dbReference>
<keyword evidence="7" id="KW-0460">Magnesium</keyword>
<keyword evidence="3 7" id="KW-0328">Glycosyltransferase</keyword>
<dbReference type="PIRSF" id="PIRSF000485">
    <property type="entry name" value="Amd_phspho_trans"/>
    <property type="match status" value="1"/>
</dbReference>
<evidence type="ECO:0000256" key="7">
    <source>
        <dbReference type="HAMAP-Rule" id="MF_01931"/>
    </source>
</evidence>
<evidence type="ECO:0000256" key="4">
    <source>
        <dbReference type="ARBA" id="ARBA00022679"/>
    </source>
</evidence>
<evidence type="ECO:0000256" key="1">
    <source>
        <dbReference type="ARBA" id="ARBA00005209"/>
    </source>
</evidence>